<dbReference type="InterPro" id="IPR052337">
    <property type="entry name" value="SAT4-like"/>
</dbReference>
<comment type="similarity">
    <text evidence="5">Belongs to the SAT4 family.</text>
</comment>
<feature type="transmembrane region" description="Helical" evidence="7">
    <location>
        <begin position="43"/>
        <end position="64"/>
    </location>
</feature>
<evidence type="ECO:0000259" key="8">
    <source>
        <dbReference type="Pfam" id="PF20684"/>
    </source>
</evidence>
<dbReference type="EMBL" id="JAQQWI010000009">
    <property type="protein sequence ID" value="KAK8023128.1"/>
    <property type="molecule type" value="Genomic_DNA"/>
</dbReference>
<sequence length="378" mass="40694">MAMESQGPTVTAVAIVFAVITVIAIVLRLWARIFLVKKVGTDDGLIVVAVLLSLSFSVVTVIAVEHGLGDHIEEVTARGTQNMITYAQAVWLSSIFYNACLGFIKLSVLALYARLGDRTLKRLAIVMVGVVCCQAGGNVLAAIFQCNPINAAYDITVTEKKCININAFYLANAAVNIFTDLLTYTLPIRLVLNLQVPRRQKIGLAVILCLGLFACISSIVRITFVPRMLVDADATWVISPAMYWSVIEINVGILAASIPSFKPIASRYMPRLLGSSYYGRGGSTTGAKKSTGYGYGSGAFGGRSKGSRGLELHSVERSDNGVSSKKRGGDASFGLGTMDTKIERGLGAENSSEEVLCDPHKGQINVRTQIETRFDERP</sequence>
<feature type="transmembrane region" description="Helical" evidence="7">
    <location>
        <begin position="167"/>
        <end position="190"/>
    </location>
</feature>
<evidence type="ECO:0000256" key="4">
    <source>
        <dbReference type="ARBA" id="ARBA00023136"/>
    </source>
</evidence>
<feature type="transmembrane region" description="Helical" evidence="7">
    <location>
        <begin position="123"/>
        <end position="144"/>
    </location>
</feature>
<keyword evidence="10" id="KW-1185">Reference proteome</keyword>
<name>A0ABR1RZ41_9PEZI</name>
<feature type="domain" description="Rhodopsin" evidence="8">
    <location>
        <begin position="27"/>
        <end position="266"/>
    </location>
</feature>
<feature type="transmembrane region" description="Helical" evidence="7">
    <location>
        <begin position="242"/>
        <end position="261"/>
    </location>
</feature>
<evidence type="ECO:0000256" key="2">
    <source>
        <dbReference type="ARBA" id="ARBA00022692"/>
    </source>
</evidence>
<comment type="subcellular location">
    <subcellularLocation>
        <location evidence="1">Membrane</location>
        <topology evidence="1">Multi-pass membrane protein</topology>
    </subcellularLocation>
</comment>
<dbReference type="PANTHER" id="PTHR33048">
    <property type="entry name" value="PTH11-LIKE INTEGRAL MEMBRANE PROTEIN (AFU_ORTHOLOGUE AFUA_5G11245)"/>
    <property type="match status" value="1"/>
</dbReference>
<evidence type="ECO:0000256" key="5">
    <source>
        <dbReference type="ARBA" id="ARBA00038359"/>
    </source>
</evidence>
<dbReference type="InterPro" id="IPR049326">
    <property type="entry name" value="Rhodopsin_dom_fungi"/>
</dbReference>
<keyword evidence="2 7" id="KW-0812">Transmembrane</keyword>
<evidence type="ECO:0000256" key="1">
    <source>
        <dbReference type="ARBA" id="ARBA00004141"/>
    </source>
</evidence>
<feature type="region of interest" description="Disordered" evidence="6">
    <location>
        <begin position="315"/>
        <end position="378"/>
    </location>
</feature>
<organism evidence="9 10">
    <name type="scientific">Apiospora marii</name>
    <dbReference type="NCBI Taxonomy" id="335849"/>
    <lineage>
        <taxon>Eukaryota</taxon>
        <taxon>Fungi</taxon>
        <taxon>Dikarya</taxon>
        <taxon>Ascomycota</taxon>
        <taxon>Pezizomycotina</taxon>
        <taxon>Sordariomycetes</taxon>
        <taxon>Xylariomycetidae</taxon>
        <taxon>Amphisphaeriales</taxon>
        <taxon>Apiosporaceae</taxon>
        <taxon>Apiospora</taxon>
    </lineage>
</organism>
<proteinExistence type="inferred from homology"/>
<evidence type="ECO:0000256" key="6">
    <source>
        <dbReference type="SAM" id="MobiDB-lite"/>
    </source>
</evidence>
<evidence type="ECO:0000256" key="3">
    <source>
        <dbReference type="ARBA" id="ARBA00022989"/>
    </source>
</evidence>
<keyword evidence="4 7" id="KW-0472">Membrane</keyword>
<feature type="transmembrane region" description="Helical" evidence="7">
    <location>
        <begin position="202"/>
        <end position="222"/>
    </location>
</feature>
<dbReference type="PANTHER" id="PTHR33048:SF114">
    <property type="entry name" value="MEMBRANE PROTEIN PTH11-LIKE, PUTATIVE (AFU_ORTHOLOGUE AFUA_7G06620)-RELATED"/>
    <property type="match status" value="1"/>
</dbReference>
<protein>
    <recommendedName>
        <fullName evidence="8">Rhodopsin domain-containing protein</fullName>
    </recommendedName>
</protein>
<keyword evidence="3 7" id="KW-1133">Transmembrane helix</keyword>
<dbReference type="Pfam" id="PF20684">
    <property type="entry name" value="Fung_rhodopsin"/>
    <property type="match status" value="1"/>
</dbReference>
<reference evidence="9 10" key="1">
    <citation type="submission" date="2023-01" db="EMBL/GenBank/DDBJ databases">
        <title>Analysis of 21 Apiospora genomes using comparative genomics revels a genus with tremendous synthesis potential of carbohydrate active enzymes and secondary metabolites.</title>
        <authorList>
            <person name="Sorensen T."/>
        </authorList>
    </citation>
    <scope>NUCLEOTIDE SEQUENCE [LARGE SCALE GENOMIC DNA]</scope>
    <source>
        <strain evidence="9 10">CBS 20057</strain>
    </source>
</reference>
<feature type="transmembrane region" description="Helical" evidence="7">
    <location>
        <begin position="12"/>
        <end position="31"/>
    </location>
</feature>
<evidence type="ECO:0000313" key="9">
    <source>
        <dbReference type="EMBL" id="KAK8023128.1"/>
    </source>
</evidence>
<accession>A0ABR1RZ41</accession>
<feature type="transmembrane region" description="Helical" evidence="7">
    <location>
        <begin position="84"/>
        <end position="111"/>
    </location>
</feature>
<evidence type="ECO:0000313" key="10">
    <source>
        <dbReference type="Proteomes" id="UP001396898"/>
    </source>
</evidence>
<gene>
    <name evidence="9" type="ORF">PG991_007009</name>
</gene>
<comment type="caution">
    <text evidence="9">The sequence shown here is derived from an EMBL/GenBank/DDBJ whole genome shotgun (WGS) entry which is preliminary data.</text>
</comment>
<dbReference type="Proteomes" id="UP001396898">
    <property type="component" value="Unassembled WGS sequence"/>
</dbReference>
<evidence type="ECO:0000256" key="7">
    <source>
        <dbReference type="SAM" id="Phobius"/>
    </source>
</evidence>